<keyword evidence="1" id="KW-0472">Membrane</keyword>
<dbReference type="PIRSF" id="PIRSF005348">
    <property type="entry name" value="YxkH"/>
    <property type="match status" value="1"/>
</dbReference>
<dbReference type="HOGENOM" id="CLU_041211_0_1_0"/>
<dbReference type="GO" id="GO:0008514">
    <property type="term" value="F:organic anion transmembrane transporter activity"/>
    <property type="evidence" value="ECO:0007669"/>
    <property type="project" value="InterPro"/>
</dbReference>
<feature type="transmembrane region" description="Helical" evidence="1">
    <location>
        <begin position="52"/>
        <end position="71"/>
    </location>
</feature>
<dbReference type="InterPro" id="IPR004679">
    <property type="entry name" value="2-OHcarboxylate_transport"/>
</dbReference>
<dbReference type="AlphaFoldDB" id="F7L209"/>
<feature type="transmembrane region" description="Helical" evidence="1">
    <location>
        <begin position="20"/>
        <end position="40"/>
    </location>
</feature>
<dbReference type="GO" id="GO:0016020">
    <property type="term" value="C:membrane"/>
    <property type="evidence" value="ECO:0007669"/>
    <property type="project" value="InterPro"/>
</dbReference>
<feature type="transmembrane region" description="Helical" evidence="1">
    <location>
        <begin position="342"/>
        <end position="359"/>
    </location>
</feature>
<feature type="transmembrane region" description="Helical" evidence="1">
    <location>
        <begin position="151"/>
        <end position="173"/>
    </location>
</feature>
<dbReference type="EMBL" id="ACUO01000028">
    <property type="protein sequence ID" value="EGN66402.1"/>
    <property type="molecule type" value="Genomic_DNA"/>
</dbReference>
<feature type="transmembrane region" description="Helical" evidence="1">
    <location>
        <begin position="83"/>
        <end position="101"/>
    </location>
</feature>
<dbReference type="Pfam" id="PF03390">
    <property type="entry name" value="2HCT"/>
    <property type="match status" value="1"/>
</dbReference>
<evidence type="ECO:0000256" key="1">
    <source>
        <dbReference type="SAM" id="Phobius"/>
    </source>
</evidence>
<dbReference type="Proteomes" id="UP000004160">
    <property type="component" value="Unassembled WGS sequence"/>
</dbReference>
<name>F7L209_9FUSO</name>
<feature type="transmembrane region" description="Helical" evidence="1">
    <location>
        <begin position="279"/>
        <end position="300"/>
    </location>
</feature>
<dbReference type="PANTHER" id="PTHR40033">
    <property type="entry name" value="NA(+)-MALATE SYMPORTER"/>
    <property type="match status" value="1"/>
</dbReference>
<evidence type="ECO:0000313" key="3">
    <source>
        <dbReference type="Proteomes" id="UP000004160"/>
    </source>
</evidence>
<accession>F7L209</accession>
<feature type="transmembrane region" description="Helical" evidence="1">
    <location>
        <begin position="312"/>
        <end position="330"/>
    </location>
</feature>
<evidence type="ECO:0000313" key="2">
    <source>
        <dbReference type="EMBL" id="EGN66402.1"/>
    </source>
</evidence>
<proteinExistence type="predicted"/>
<dbReference type="PANTHER" id="PTHR40033:SF1">
    <property type="entry name" value="CITRATE-SODIUM SYMPORTER"/>
    <property type="match status" value="1"/>
</dbReference>
<gene>
    <name evidence="2" type="ORF">HMPREF0401_01882</name>
</gene>
<organism evidence="2 3">
    <name type="scientific">Fusobacterium animalis 11_3_2</name>
    <dbReference type="NCBI Taxonomy" id="457403"/>
    <lineage>
        <taxon>Bacteria</taxon>
        <taxon>Fusobacteriati</taxon>
        <taxon>Fusobacteriota</taxon>
        <taxon>Fusobacteriia</taxon>
        <taxon>Fusobacteriales</taxon>
        <taxon>Fusobacteriaceae</taxon>
        <taxon>Fusobacterium</taxon>
    </lineage>
</organism>
<sequence>MAKKNFKELFDPTEHKWGGFNLPTFLCLLIVVAIIVYVPFGLDKEGNPGSFLRPNFLIMFSALAVFGLLFGEIGDRIPFWNDFIGGGTILVFFMAAVFGTYKLVPENFMSAVDIFYGDQPVNFLEMFIPALIVGSVLTVDRKTLIKSISGYIPLIIIGVVGASIGGIVVGFIFGKSPIDVIMNYVLPIMGGGTGAGAVPMSQMWASQTGRPASEWFGFAISILSIANVFAIICGALLKKLGEVKSSLTGNGKLLIDNSKEAVKDKEVDVKPELTDTTAAFILTGVLFMVAHILGELWAAFAKSHNIKFELHRLVFLILLTMFLNIANLVPDKIKAGAKRMQTLFSKHTIWILMAAVGFTTDVQEIINAVTISNLLIALAIVLGAVGFIMLIARKMKFYPIEAAITAGLCMANRGGAGDVAVLGAADRMDLMSFAQISSRIGGAMMLVLGSVLFGLFAK</sequence>
<feature type="transmembrane region" description="Helical" evidence="1">
    <location>
        <begin position="215"/>
        <end position="237"/>
    </location>
</feature>
<feature type="transmembrane region" description="Helical" evidence="1">
    <location>
        <begin position="365"/>
        <end position="392"/>
    </location>
</feature>
<keyword evidence="1" id="KW-1133">Transmembrane helix</keyword>
<keyword evidence="3" id="KW-1185">Reference proteome</keyword>
<feature type="transmembrane region" description="Helical" evidence="1">
    <location>
        <begin position="436"/>
        <end position="457"/>
    </location>
</feature>
<dbReference type="PATRIC" id="fig|457403.8.peg.1905"/>
<keyword evidence="1" id="KW-0812">Transmembrane</keyword>
<dbReference type="RefSeq" id="WP_008694018.1">
    <property type="nucleotide sequence ID" value="NZ_GL945393.1"/>
</dbReference>
<reference evidence="2" key="1">
    <citation type="submission" date="2011-05" db="EMBL/GenBank/DDBJ databases">
        <title>The Genome Sequence of Fusobacterium sp. 11_3_2.</title>
        <authorList>
            <consortium name="The Broad Institute Genome Sequencing Platform"/>
            <person name="Earl A."/>
            <person name="Ward D."/>
            <person name="Feldgarden M."/>
            <person name="Gevers D."/>
            <person name="Sibley C.D."/>
            <person name="White A.P."/>
            <person name="Crowley S."/>
            <person name="Surette M."/>
            <person name="Strauss J.C."/>
            <person name="Ambrose C.E."/>
            <person name="Allen-Vercoe E."/>
            <person name="Young S.K."/>
            <person name="Zeng Q."/>
            <person name="Gargeya S."/>
            <person name="Fitzgerald M."/>
            <person name="Haas B."/>
            <person name="Abouelleil A."/>
            <person name="Alvarado L."/>
            <person name="Arachchi H.M."/>
            <person name="Berlin A."/>
            <person name="Brown A."/>
            <person name="Chapman S.B."/>
            <person name="Chen Z."/>
            <person name="Dunbar C."/>
            <person name="Freedman E."/>
            <person name="Gearin G."/>
            <person name="Gellesch M."/>
            <person name="Goldberg J."/>
            <person name="Griggs A."/>
            <person name="Gujja S."/>
            <person name="Heiman D."/>
            <person name="Howarth C."/>
            <person name="Larson L."/>
            <person name="Lui A."/>
            <person name="MacDonald P.J.P."/>
            <person name="Mehta T."/>
            <person name="Montmayeur A."/>
            <person name="Murphy C."/>
            <person name="Neiman D."/>
            <person name="Pearson M."/>
            <person name="Priest M."/>
            <person name="Roberts A."/>
            <person name="Saif S."/>
            <person name="Shea T."/>
            <person name="Shenoy N."/>
            <person name="Sisk P."/>
            <person name="Stolte C."/>
            <person name="Sykes S."/>
            <person name="Wortman J."/>
            <person name="Nusbaum C."/>
            <person name="Birren B."/>
        </authorList>
    </citation>
    <scope>NUCLEOTIDE SEQUENCE [LARGE SCALE GENOMIC DNA]</scope>
    <source>
        <strain evidence="2">11_3_2</strain>
    </source>
</reference>
<comment type="caution">
    <text evidence="2">The sequence shown here is derived from an EMBL/GenBank/DDBJ whole genome shotgun (WGS) entry which is preliminary data.</text>
</comment>
<protein>
    <submittedName>
        <fullName evidence="2">Citrate-sodium symporter</fullName>
    </submittedName>
</protein>